<evidence type="ECO:0000256" key="12">
    <source>
        <dbReference type="PIRSR" id="PIRSR000463-1"/>
    </source>
</evidence>
<evidence type="ECO:0000256" key="3">
    <source>
        <dbReference type="ARBA" id="ARBA00004964"/>
    </source>
</evidence>
<dbReference type="Pfam" id="PF00128">
    <property type="entry name" value="Alpha-amylase"/>
    <property type="match status" value="1"/>
</dbReference>
<dbReference type="InterPro" id="IPR037439">
    <property type="entry name" value="Branching_enzy"/>
</dbReference>
<comment type="caution">
    <text evidence="14">The sequence shown here is derived from an EMBL/GenBank/DDBJ whole genome shotgun (WGS) entry which is preliminary data.</text>
</comment>
<evidence type="ECO:0000256" key="9">
    <source>
        <dbReference type="ARBA" id="ARBA00023056"/>
    </source>
</evidence>
<keyword evidence="7" id="KW-0328">Glycosyltransferase</keyword>
<dbReference type="CDD" id="cd11322">
    <property type="entry name" value="AmyAc_Glg_BE"/>
    <property type="match status" value="1"/>
</dbReference>
<protein>
    <recommendedName>
        <fullName evidence="5 11">1,4-alpha-glucan branching enzyme</fullName>
        <ecNumber evidence="5 11">2.4.1.18</ecNumber>
    </recommendedName>
</protein>
<dbReference type="PANTHER" id="PTHR43651:SF3">
    <property type="entry name" value="1,4-ALPHA-GLUCAN-BRANCHING ENZYME"/>
    <property type="match status" value="1"/>
</dbReference>
<keyword evidence="10" id="KW-0119">Carbohydrate metabolism</keyword>
<dbReference type="GO" id="GO:0043169">
    <property type="term" value="F:cation binding"/>
    <property type="evidence" value="ECO:0007669"/>
    <property type="project" value="InterPro"/>
</dbReference>
<dbReference type="InterPro" id="IPR017853">
    <property type="entry name" value="GH"/>
</dbReference>
<evidence type="ECO:0000256" key="1">
    <source>
        <dbReference type="ARBA" id="ARBA00000826"/>
    </source>
</evidence>
<evidence type="ECO:0000313" key="14">
    <source>
        <dbReference type="EMBL" id="HIX49468.1"/>
    </source>
</evidence>
<proteinExistence type="inferred from homology"/>
<evidence type="ECO:0000256" key="10">
    <source>
        <dbReference type="ARBA" id="ARBA00023277"/>
    </source>
</evidence>
<keyword evidence="6" id="KW-0321">Glycogen metabolism</keyword>
<reference evidence="14" key="1">
    <citation type="journal article" date="2021" name="PeerJ">
        <title>Extensive microbial diversity within the chicken gut microbiome revealed by metagenomics and culture.</title>
        <authorList>
            <person name="Gilroy R."/>
            <person name="Ravi A."/>
            <person name="Getino M."/>
            <person name="Pursley I."/>
            <person name="Horton D.L."/>
            <person name="Alikhan N.F."/>
            <person name="Baker D."/>
            <person name="Gharbi K."/>
            <person name="Hall N."/>
            <person name="Watson M."/>
            <person name="Adriaenssens E.M."/>
            <person name="Foster-Nyarko E."/>
            <person name="Jarju S."/>
            <person name="Secka A."/>
            <person name="Antonio M."/>
            <person name="Oren A."/>
            <person name="Chaudhuri R.R."/>
            <person name="La Ragione R."/>
            <person name="Hildebrand F."/>
            <person name="Pallen M.J."/>
        </authorList>
    </citation>
    <scope>NUCLEOTIDE SEQUENCE</scope>
    <source>
        <strain evidence="14">ChiSjej5B23-15282</strain>
    </source>
</reference>
<keyword evidence="8" id="KW-0808">Transferase</keyword>
<evidence type="ECO:0000256" key="4">
    <source>
        <dbReference type="ARBA" id="ARBA00009000"/>
    </source>
</evidence>
<comment type="catalytic activity">
    <reaction evidence="1">
        <text>Transfers a segment of a (1-&gt;4)-alpha-D-glucan chain to a primary hydroxy group in a similar glucan chain.</text>
        <dbReference type="EC" id="2.4.1.18"/>
    </reaction>
</comment>
<dbReference type="InterPro" id="IPR013780">
    <property type="entry name" value="Glyco_hydro_b"/>
</dbReference>
<dbReference type="GO" id="GO:0003844">
    <property type="term" value="F:1,4-alpha-glucan branching enzyme activity"/>
    <property type="evidence" value="ECO:0007669"/>
    <property type="project" value="UniProtKB-UniRule"/>
</dbReference>
<evidence type="ECO:0000256" key="8">
    <source>
        <dbReference type="ARBA" id="ARBA00022679"/>
    </source>
</evidence>
<dbReference type="InterPro" id="IPR006048">
    <property type="entry name" value="A-amylase/branching_C"/>
</dbReference>
<dbReference type="AlphaFoldDB" id="A0A9D1VZM6"/>
<organism evidence="14 15">
    <name type="scientific">Candidatus Mediterraneibacter caccavium</name>
    <dbReference type="NCBI Taxonomy" id="2838661"/>
    <lineage>
        <taxon>Bacteria</taxon>
        <taxon>Bacillati</taxon>
        <taxon>Bacillota</taxon>
        <taxon>Clostridia</taxon>
        <taxon>Lachnospirales</taxon>
        <taxon>Lachnospiraceae</taxon>
        <taxon>Mediterraneibacter</taxon>
    </lineage>
</organism>
<dbReference type="InterPro" id="IPR006407">
    <property type="entry name" value="GlgB"/>
</dbReference>
<gene>
    <name evidence="14" type="primary">glgB</name>
    <name evidence="14" type="ORF">H9981_10760</name>
</gene>
<evidence type="ECO:0000256" key="7">
    <source>
        <dbReference type="ARBA" id="ARBA00022676"/>
    </source>
</evidence>
<evidence type="ECO:0000256" key="11">
    <source>
        <dbReference type="NCBIfam" id="TIGR01515"/>
    </source>
</evidence>
<dbReference type="PANTHER" id="PTHR43651">
    <property type="entry name" value="1,4-ALPHA-GLUCAN-BRANCHING ENZYME"/>
    <property type="match status" value="1"/>
</dbReference>
<evidence type="ECO:0000256" key="6">
    <source>
        <dbReference type="ARBA" id="ARBA00022600"/>
    </source>
</evidence>
<dbReference type="PIRSF" id="PIRSF000463">
    <property type="entry name" value="GlgB"/>
    <property type="match status" value="1"/>
</dbReference>
<feature type="active site" description="Proton donor" evidence="12">
    <location>
        <position position="337"/>
    </location>
</feature>
<sequence length="593" mass="68898">MDFYSFYTGKCFDAYRYLGAHVTGRGTVFRTFAPSASRVSLIGEFSGWEEIPMEKVHDGNFWEVSSADAEAGLMYKYRIYDKQGQFIDHCDPYGYGMELRPGNASVIRDLRKYKFRDSAWMKKRTDRKKEALNIYELHFGSFRKPSEEPDAWYDYEEMADILIPYLKENGYNYLEIMPLCEYPSDESWGYQGTGFFSPTSRYGTADQLRAFVDACHQNEIGIILDFVPVHFAVDGYALANYDGTALYEYPHAAVGQSEWGSCNFMHSRGEVRSFLQSAAEYWLTEFHMDGLRMDAVSRAIYWQGDPARGVNSNAVEFLKNMNRGLKERHPSVILAAEDSTSFPGVTELPEKGGLGFDYKWDMGWMNDTLEYFRTDPLYRGRDYNKLTFSMAYFYGERYLLPLSHDEVVHGKATILQKMFGEYEMKFPQARAFYMYMYAHPGKKLNFMGNEIGHFREWDETREQDWGLLEYPAHREFYCFMKALNRFYLEHPAFWEKDYDKAGFRWLECGTKDQCVYAFERKAEKERIAAVFNFSGAEQTGLRLTVSGAEKLKEIFSSGNKISAKEEDIERTGSENSIFELELAPFSAVYYLIG</sequence>
<dbReference type="NCBIfam" id="TIGR01515">
    <property type="entry name" value="branching_enzym"/>
    <property type="match status" value="1"/>
</dbReference>
<evidence type="ECO:0000256" key="5">
    <source>
        <dbReference type="ARBA" id="ARBA00012541"/>
    </source>
</evidence>
<name>A0A9D1VZM6_9FIRM</name>
<accession>A0A9D1VZM6</accession>
<dbReference type="InterPro" id="IPR044143">
    <property type="entry name" value="GlgB_N_E_set_prok"/>
</dbReference>
<dbReference type="Proteomes" id="UP000824243">
    <property type="component" value="Unassembled WGS sequence"/>
</dbReference>
<feature type="domain" description="Glycosyl hydrolase family 13 catalytic" evidence="13">
    <location>
        <begin position="149"/>
        <end position="487"/>
    </location>
</feature>
<dbReference type="Gene3D" id="2.60.40.1180">
    <property type="entry name" value="Golgi alpha-mannosidase II"/>
    <property type="match status" value="1"/>
</dbReference>
<comment type="function">
    <text evidence="2">Catalyzes the formation of the alpha-1,6-glucosidic linkages in glycogen by scission of a 1,4-alpha-linked oligosaccharide from growing alpha-1,4-glucan chains and the subsequent attachment of the oligosaccharide to the alpha-1,6 position.</text>
</comment>
<dbReference type="SMART" id="SM00642">
    <property type="entry name" value="Aamy"/>
    <property type="match status" value="1"/>
</dbReference>
<dbReference type="CDD" id="cd02855">
    <property type="entry name" value="E_set_GBE_prok_N"/>
    <property type="match status" value="1"/>
</dbReference>
<dbReference type="Pfam" id="PF02806">
    <property type="entry name" value="Alpha-amylase_C"/>
    <property type="match status" value="1"/>
</dbReference>
<dbReference type="InterPro" id="IPR004193">
    <property type="entry name" value="Glyco_hydro_13_N"/>
</dbReference>
<dbReference type="GO" id="GO:0005978">
    <property type="term" value="P:glycogen biosynthetic process"/>
    <property type="evidence" value="ECO:0007669"/>
    <property type="project" value="UniProtKB-UniRule"/>
</dbReference>
<dbReference type="Gene3D" id="2.60.40.10">
    <property type="entry name" value="Immunoglobulins"/>
    <property type="match status" value="1"/>
</dbReference>
<comment type="similarity">
    <text evidence="4">Belongs to the glycosyl hydrolase 13 family. GlgB subfamily.</text>
</comment>
<comment type="pathway">
    <text evidence="3">Glycan biosynthesis; glycogen biosynthesis.</text>
</comment>
<keyword evidence="9" id="KW-0320">Glycogen biosynthesis</keyword>
<feature type="active site" description="Nucleophile" evidence="12">
    <location>
        <position position="294"/>
    </location>
</feature>
<reference evidence="14" key="2">
    <citation type="submission" date="2021-04" db="EMBL/GenBank/DDBJ databases">
        <authorList>
            <person name="Gilroy R."/>
        </authorList>
    </citation>
    <scope>NUCLEOTIDE SEQUENCE</scope>
    <source>
        <strain evidence="14">ChiSjej5B23-15282</strain>
    </source>
</reference>
<dbReference type="GO" id="GO:0004553">
    <property type="term" value="F:hydrolase activity, hydrolyzing O-glycosyl compounds"/>
    <property type="evidence" value="ECO:0007669"/>
    <property type="project" value="InterPro"/>
</dbReference>
<dbReference type="GO" id="GO:0005829">
    <property type="term" value="C:cytosol"/>
    <property type="evidence" value="ECO:0007669"/>
    <property type="project" value="TreeGrafter"/>
</dbReference>
<dbReference type="SUPFAM" id="SSF51445">
    <property type="entry name" value="(Trans)glycosidases"/>
    <property type="match status" value="1"/>
</dbReference>
<dbReference type="SUPFAM" id="SSF51011">
    <property type="entry name" value="Glycosyl hydrolase domain"/>
    <property type="match status" value="1"/>
</dbReference>
<dbReference type="Gene3D" id="3.20.20.80">
    <property type="entry name" value="Glycosidases"/>
    <property type="match status" value="1"/>
</dbReference>
<evidence type="ECO:0000313" key="15">
    <source>
        <dbReference type="Proteomes" id="UP000824243"/>
    </source>
</evidence>
<dbReference type="InterPro" id="IPR006047">
    <property type="entry name" value="GH13_cat_dom"/>
</dbReference>
<dbReference type="EC" id="2.4.1.18" evidence="5 11"/>
<dbReference type="Pfam" id="PF02922">
    <property type="entry name" value="CBM_48"/>
    <property type="match status" value="1"/>
</dbReference>
<dbReference type="EMBL" id="DXFA01000177">
    <property type="protein sequence ID" value="HIX49468.1"/>
    <property type="molecule type" value="Genomic_DNA"/>
</dbReference>
<dbReference type="NCBIfam" id="NF008967">
    <property type="entry name" value="PRK12313.1"/>
    <property type="match status" value="1"/>
</dbReference>
<evidence type="ECO:0000259" key="13">
    <source>
        <dbReference type="SMART" id="SM00642"/>
    </source>
</evidence>
<evidence type="ECO:0000256" key="2">
    <source>
        <dbReference type="ARBA" id="ARBA00002953"/>
    </source>
</evidence>
<dbReference type="InterPro" id="IPR013783">
    <property type="entry name" value="Ig-like_fold"/>
</dbReference>